<gene>
    <name evidence="1" type="ORF">ECRASSUSDP1_LOCUS13073</name>
</gene>
<evidence type="ECO:0000313" key="1">
    <source>
        <dbReference type="EMBL" id="CAI2371748.1"/>
    </source>
</evidence>
<reference evidence="1" key="1">
    <citation type="submission" date="2023-07" db="EMBL/GenBank/DDBJ databases">
        <authorList>
            <consortium name="AG Swart"/>
            <person name="Singh M."/>
            <person name="Singh A."/>
            <person name="Seah K."/>
            <person name="Emmerich C."/>
        </authorList>
    </citation>
    <scope>NUCLEOTIDE SEQUENCE</scope>
    <source>
        <strain evidence="1">DP1</strain>
    </source>
</reference>
<organism evidence="1 2">
    <name type="scientific">Euplotes crassus</name>
    <dbReference type="NCBI Taxonomy" id="5936"/>
    <lineage>
        <taxon>Eukaryota</taxon>
        <taxon>Sar</taxon>
        <taxon>Alveolata</taxon>
        <taxon>Ciliophora</taxon>
        <taxon>Intramacronucleata</taxon>
        <taxon>Spirotrichea</taxon>
        <taxon>Hypotrichia</taxon>
        <taxon>Euplotida</taxon>
        <taxon>Euplotidae</taxon>
        <taxon>Moneuplotes</taxon>
    </lineage>
</organism>
<name>A0AAD1UQD3_EUPCR</name>
<accession>A0AAD1UQD3</accession>
<dbReference type="EMBL" id="CAMPGE010012996">
    <property type="protein sequence ID" value="CAI2371748.1"/>
    <property type="molecule type" value="Genomic_DNA"/>
</dbReference>
<dbReference type="Proteomes" id="UP001295684">
    <property type="component" value="Unassembled WGS sequence"/>
</dbReference>
<sequence length="70" mass="8048">MTKIRNFFACHSANNKLDTLNVSVCGEKGHQCPFVYVHAVYFQPILYSMTDTKDLFRISFYCNSMIISTS</sequence>
<comment type="caution">
    <text evidence="1">The sequence shown here is derived from an EMBL/GenBank/DDBJ whole genome shotgun (WGS) entry which is preliminary data.</text>
</comment>
<proteinExistence type="predicted"/>
<dbReference type="AlphaFoldDB" id="A0AAD1UQD3"/>
<protein>
    <submittedName>
        <fullName evidence="1">Uncharacterized protein</fullName>
    </submittedName>
</protein>
<evidence type="ECO:0000313" key="2">
    <source>
        <dbReference type="Proteomes" id="UP001295684"/>
    </source>
</evidence>
<keyword evidence="2" id="KW-1185">Reference proteome</keyword>